<dbReference type="Proteomes" id="UP000614469">
    <property type="component" value="Unassembled WGS sequence"/>
</dbReference>
<organism evidence="9 10">
    <name type="scientific">Candidatus Desulfolinea nitratireducens</name>
    <dbReference type="NCBI Taxonomy" id="2841698"/>
    <lineage>
        <taxon>Bacteria</taxon>
        <taxon>Bacillati</taxon>
        <taxon>Chloroflexota</taxon>
        <taxon>Anaerolineae</taxon>
        <taxon>Anaerolineales</taxon>
        <taxon>Anaerolineales incertae sedis</taxon>
        <taxon>Candidatus Desulfolinea</taxon>
    </lineage>
</organism>
<keyword evidence="3 6" id="KW-0479">Metal-binding</keyword>
<reference evidence="9 10" key="1">
    <citation type="submission" date="2020-08" db="EMBL/GenBank/DDBJ databases">
        <title>Bridging the membrane lipid divide: bacteria of the FCB group superphylum have the potential to synthesize archaeal ether lipids.</title>
        <authorList>
            <person name="Villanueva L."/>
            <person name="Von Meijenfeldt F.A.B."/>
            <person name="Westbye A.B."/>
            <person name="Yadav S."/>
            <person name="Hopmans E.C."/>
            <person name="Dutilh B.E."/>
            <person name="Sinninghe Damste J.S."/>
        </authorList>
    </citation>
    <scope>NUCLEOTIDE SEQUENCE [LARGE SCALE GENOMIC DNA]</scope>
    <source>
        <strain evidence="9">NIOZ-UU36</strain>
    </source>
</reference>
<keyword evidence="5 6" id="KW-0408">Iron</keyword>
<feature type="transmembrane region" description="Helical" evidence="7">
    <location>
        <begin position="251"/>
        <end position="271"/>
    </location>
</feature>
<keyword evidence="7" id="KW-0812">Transmembrane</keyword>
<keyword evidence="2 6" id="KW-0349">Heme</keyword>
<gene>
    <name evidence="9" type="ORF">H8E29_10425</name>
</gene>
<evidence type="ECO:0000259" key="8">
    <source>
        <dbReference type="PROSITE" id="PS51007"/>
    </source>
</evidence>
<evidence type="ECO:0000256" key="4">
    <source>
        <dbReference type="ARBA" id="ARBA00022982"/>
    </source>
</evidence>
<dbReference type="PANTHER" id="PTHR37823">
    <property type="entry name" value="CYTOCHROME C-553-LIKE"/>
    <property type="match status" value="1"/>
</dbReference>
<protein>
    <submittedName>
        <fullName evidence="9">Cytochrome c</fullName>
    </submittedName>
</protein>
<evidence type="ECO:0000256" key="6">
    <source>
        <dbReference type="PROSITE-ProRule" id="PRU00433"/>
    </source>
</evidence>
<proteinExistence type="predicted"/>
<evidence type="ECO:0000256" key="3">
    <source>
        <dbReference type="ARBA" id="ARBA00022723"/>
    </source>
</evidence>
<dbReference type="GO" id="GO:0046872">
    <property type="term" value="F:metal ion binding"/>
    <property type="evidence" value="ECO:0007669"/>
    <property type="project" value="UniProtKB-KW"/>
</dbReference>
<dbReference type="EMBL" id="JACNJN010000119">
    <property type="protein sequence ID" value="MBC8335672.1"/>
    <property type="molecule type" value="Genomic_DNA"/>
</dbReference>
<sequence length="294" mass="30934">MEVKHNIWRSLAERSFVIILLSGVLLTGSFYQATASPKHQSSDEGQGIFEQKCISCHSIGGGIVVGPDLEGVLDRRDRDWVASFISAPDQILADGDPIATGLLAEFNGIPMPNLGLPDAEVESLLTFFEGGESVAPVTSDPLPSGKISRGEGLFTGGEAFDNGGTPCIACHTVGGVGLFGGGSLGPDLTHVFQRYGEVGLASSIQNIAFPTMQGVYAEKALSNQEIADLLAFFAAADSEGKEGVATGATSLFWGAGLLGAGVLFGVMAFFWPKQRENLSDRLRRDAGITSRRHS</sequence>
<dbReference type="SUPFAM" id="SSF46626">
    <property type="entry name" value="Cytochrome c"/>
    <property type="match status" value="2"/>
</dbReference>
<dbReference type="AlphaFoldDB" id="A0A8J6NL55"/>
<keyword evidence="7" id="KW-1133">Transmembrane helix</keyword>
<evidence type="ECO:0000256" key="2">
    <source>
        <dbReference type="ARBA" id="ARBA00022617"/>
    </source>
</evidence>
<evidence type="ECO:0000313" key="10">
    <source>
        <dbReference type="Proteomes" id="UP000614469"/>
    </source>
</evidence>
<keyword evidence="7" id="KW-0472">Membrane</keyword>
<comment type="caution">
    <text evidence="9">The sequence shown here is derived from an EMBL/GenBank/DDBJ whole genome shotgun (WGS) entry which is preliminary data.</text>
</comment>
<accession>A0A8J6NL55</accession>
<feature type="domain" description="Cytochrome c" evidence="8">
    <location>
        <begin position="145"/>
        <end position="237"/>
    </location>
</feature>
<evidence type="ECO:0000256" key="7">
    <source>
        <dbReference type="SAM" id="Phobius"/>
    </source>
</evidence>
<dbReference type="Gene3D" id="1.10.760.10">
    <property type="entry name" value="Cytochrome c-like domain"/>
    <property type="match status" value="2"/>
</dbReference>
<dbReference type="InterPro" id="IPR036909">
    <property type="entry name" value="Cyt_c-like_dom_sf"/>
</dbReference>
<dbReference type="GO" id="GO:0009055">
    <property type="term" value="F:electron transfer activity"/>
    <property type="evidence" value="ECO:0007669"/>
    <property type="project" value="InterPro"/>
</dbReference>
<dbReference type="GO" id="GO:0020037">
    <property type="term" value="F:heme binding"/>
    <property type="evidence" value="ECO:0007669"/>
    <property type="project" value="InterPro"/>
</dbReference>
<dbReference type="PROSITE" id="PS51007">
    <property type="entry name" value="CYTC"/>
    <property type="match status" value="2"/>
</dbReference>
<dbReference type="InterPro" id="IPR051811">
    <property type="entry name" value="Cytochrome_c550/c551-like"/>
</dbReference>
<keyword evidence="4" id="KW-0249">Electron transport</keyword>
<evidence type="ECO:0000313" key="9">
    <source>
        <dbReference type="EMBL" id="MBC8335672.1"/>
    </source>
</evidence>
<dbReference type="Pfam" id="PF00034">
    <property type="entry name" value="Cytochrom_C"/>
    <property type="match status" value="1"/>
</dbReference>
<name>A0A8J6NL55_9CHLR</name>
<evidence type="ECO:0000256" key="5">
    <source>
        <dbReference type="ARBA" id="ARBA00023004"/>
    </source>
</evidence>
<evidence type="ECO:0000256" key="1">
    <source>
        <dbReference type="ARBA" id="ARBA00022448"/>
    </source>
</evidence>
<keyword evidence="1" id="KW-0813">Transport</keyword>
<dbReference type="InterPro" id="IPR009056">
    <property type="entry name" value="Cyt_c-like_dom"/>
</dbReference>
<feature type="domain" description="Cytochrome c" evidence="8">
    <location>
        <begin position="40"/>
        <end position="132"/>
    </location>
</feature>